<dbReference type="EMBL" id="MU154689">
    <property type="protein sequence ID" value="KAF9488960.1"/>
    <property type="molecule type" value="Genomic_DNA"/>
</dbReference>
<gene>
    <name evidence="2" type="ORF">BDN71DRAFT_1512584</name>
</gene>
<feature type="chain" id="PRO_5040503729" evidence="1">
    <location>
        <begin position="22"/>
        <end position="107"/>
    </location>
</feature>
<organism evidence="2 3">
    <name type="scientific">Pleurotus eryngii</name>
    <name type="common">Boletus of the steppes</name>
    <dbReference type="NCBI Taxonomy" id="5323"/>
    <lineage>
        <taxon>Eukaryota</taxon>
        <taxon>Fungi</taxon>
        <taxon>Dikarya</taxon>
        <taxon>Basidiomycota</taxon>
        <taxon>Agaricomycotina</taxon>
        <taxon>Agaricomycetes</taxon>
        <taxon>Agaricomycetidae</taxon>
        <taxon>Agaricales</taxon>
        <taxon>Pleurotineae</taxon>
        <taxon>Pleurotaceae</taxon>
        <taxon>Pleurotus</taxon>
    </lineage>
</organism>
<sequence>MKLMATIIFNVLLMLDDLLRAFHKPFIMPTLSLREQLTSLAKFTFLAFVHHCLHGTGFMTNQLYTDLQSVVKTVFFNVAKQKELDSSKPYYLYQQGLDHQEQMFGDV</sequence>
<dbReference type="OrthoDB" id="2691851at2759"/>
<evidence type="ECO:0000313" key="3">
    <source>
        <dbReference type="Proteomes" id="UP000807025"/>
    </source>
</evidence>
<keyword evidence="1" id="KW-0732">Signal</keyword>
<comment type="caution">
    <text evidence="2">The sequence shown here is derived from an EMBL/GenBank/DDBJ whole genome shotgun (WGS) entry which is preliminary data.</text>
</comment>
<feature type="signal peptide" evidence="1">
    <location>
        <begin position="1"/>
        <end position="21"/>
    </location>
</feature>
<proteinExistence type="predicted"/>
<evidence type="ECO:0000313" key="2">
    <source>
        <dbReference type="EMBL" id="KAF9488960.1"/>
    </source>
</evidence>
<evidence type="ECO:0000256" key="1">
    <source>
        <dbReference type="SAM" id="SignalP"/>
    </source>
</evidence>
<dbReference type="AlphaFoldDB" id="A0A9P5ZKI3"/>
<keyword evidence="3" id="KW-1185">Reference proteome</keyword>
<accession>A0A9P5ZKI3</accession>
<protein>
    <submittedName>
        <fullName evidence="2">Uncharacterized protein</fullName>
    </submittedName>
</protein>
<dbReference type="Proteomes" id="UP000807025">
    <property type="component" value="Unassembled WGS sequence"/>
</dbReference>
<name>A0A9P5ZKI3_PLEER</name>
<reference evidence="2" key="1">
    <citation type="submission" date="2020-11" db="EMBL/GenBank/DDBJ databases">
        <authorList>
            <consortium name="DOE Joint Genome Institute"/>
            <person name="Ahrendt S."/>
            <person name="Riley R."/>
            <person name="Andreopoulos W."/>
            <person name="Labutti K."/>
            <person name="Pangilinan J."/>
            <person name="Ruiz-Duenas F.J."/>
            <person name="Barrasa J.M."/>
            <person name="Sanchez-Garcia M."/>
            <person name="Camarero S."/>
            <person name="Miyauchi S."/>
            <person name="Serrano A."/>
            <person name="Linde D."/>
            <person name="Babiker R."/>
            <person name="Drula E."/>
            <person name="Ayuso-Fernandez I."/>
            <person name="Pacheco R."/>
            <person name="Padilla G."/>
            <person name="Ferreira P."/>
            <person name="Barriuso J."/>
            <person name="Kellner H."/>
            <person name="Castanera R."/>
            <person name="Alfaro M."/>
            <person name="Ramirez L."/>
            <person name="Pisabarro A.G."/>
            <person name="Kuo A."/>
            <person name="Tritt A."/>
            <person name="Lipzen A."/>
            <person name="He G."/>
            <person name="Yan M."/>
            <person name="Ng V."/>
            <person name="Cullen D."/>
            <person name="Martin F."/>
            <person name="Rosso M.-N."/>
            <person name="Henrissat B."/>
            <person name="Hibbett D."/>
            <person name="Martinez A.T."/>
            <person name="Grigoriev I.V."/>
        </authorList>
    </citation>
    <scope>NUCLEOTIDE SEQUENCE</scope>
    <source>
        <strain evidence="2">ATCC 90797</strain>
    </source>
</reference>